<feature type="transmembrane region" description="Helical" evidence="1">
    <location>
        <begin position="125"/>
        <end position="146"/>
    </location>
</feature>
<feature type="transmembrane region" description="Helical" evidence="1">
    <location>
        <begin position="101"/>
        <end position="119"/>
    </location>
</feature>
<name>A0ABP9PGI1_9PSEU</name>
<feature type="transmembrane region" description="Helical" evidence="1">
    <location>
        <begin position="182"/>
        <end position="204"/>
    </location>
</feature>
<sequence length="225" mass="23627">MPVTAPKPLITTPPPALLGSIRLAAVGLAMLPAGLIVQLWRHDALLGGRVARSAIPRDERAWRWPHFVANGVSMVGGTVIVPALLLTLAAVLAMRTARWRPILGATSAVLLLGVSLAAGKELLGGSAVSGPATTSLVCWGVAAWLLHPYLPTVLWRALHWLAAPAALAIGAAQLYLGHPWWAVLGSWLLGTLLLGALATAALITRPSLLPASRRSHRRESTFPAP</sequence>
<dbReference type="EMBL" id="BAABJP010000001">
    <property type="protein sequence ID" value="GAA5146267.1"/>
    <property type="molecule type" value="Genomic_DNA"/>
</dbReference>
<keyword evidence="1" id="KW-0812">Transmembrane</keyword>
<comment type="caution">
    <text evidence="2">The sequence shown here is derived from an EMBL/GenBank/DDBJ whole genome shotgun (WGS) entry which is preliminary data.</text>
</comment>
<dbReference type="RefSeq" id="WP_185058789.1">
    <property type="nucleotide sequence ID" value="NZ_BAABJP010000001.1"/>
</dbReference>
<keyword evidence="3" id="KW-1185">Reference proteome</keyword>
<evidence type="ECO:0000313" key="3">
    <source>
        <dbReference type="Proteomes" id="UP001428817"/>
    </source>
</evidence>
<keyword evidence="1" id="KW-1133">Transmembrane helix</keyword>
<feature type="transmembrane region" description="Helical" evidence="1">
    <location>
        <begin position="72"/>
        <end position="94"/>
    </location>
</feature>
<feature type="transmembrane region" description="Helical" evidence="1">
    <location>
        <begin position="158"/>
        <end position="176"/>
    </location>
</feature>
<evidence type="ECO:0000256" key="1">
    <source>
        <dbReference type="SAM" id="Phobius"/>
    </source>
</evidence>
<organism evidence="2 3">
    <name type="scientific">Pseudonocardia eucalypti</name>
    <dbReference type="NCBI Taxonomy" id="648755"/>
    <lineage>
        <taxon>Bacteria</taxon>
        <taxon>Bacillati</taxon>
        <taxon>Actinomycetota</taxon>
        <taxon>Actinomycetes</taxon>
        <taxon>Pseudonocardiales</taxon>
        <taxon>Pseudonocardiaceae</taxon>
        <taxon>Pseudonocardia</taxon>
    </lineage>
</organism>
<proteinExistence type="predicted"/>
<accession>A0ABP9PGI1</accession>
<evidence type="ECO:0000313" key="2">
    <source>
        <dbReference type="EMBL" id="GAA5146267.1"/>
    </source>
</evidence>
<reference evidence="3" key="1">
    <citation type="journal article" date="2019" name="Int. J. Syst. Evol. Microbiol.">
        <title>The Global Catalogue of Microorganisms (GCM) 10K type strain sequencing project: providing services to taxonomists for standard genome sequencing and annotation.</title>
        <authorList>
            <consortium name="The Broad Institute Genomics Platform"/>
            <consortium name="The Broad Institute Genome Sequencing Center for Infectious Disease"/>
            <person name="Wu L."/>
            <person name="Ma J."/>
        </authorList>
    </citation>
    <scope>NUCLEOTIDE SEQUENCE [LARGE SCALE GENOMIC DNA]</scope>
    <source>
        <strain evidence="3">JCM 18303</strain>
    </source>
</reference>
<gene>
    <name evidence="2" type="ORF">GCM10023321_05470</name>
</gene>
<dbReference type="Proteomes" id="UP001428817">
    <property type="component" value="Unassembled WGS sequence"/>
</dbReference>
<keyword evidence="1" id="KW-0472">Membrane</keyword>
<protein>
    <recommendedName>
        <fullName evidence="4">Rhomboid family intramembrane serine protease</fullName>
    </recommendedName>
</protein>
<feature type="transmembrane region" description="Helical" evidence="1">
    <location>
        <begin position="21"/>
        <end position="40"/>
    </location>
</feature>
<evidence type="ECO:0008006" key="4">
    <source>
        <dbReference type="Google" id="ProtNLM"/>
    </source>
</evidence>